<sequence length="122" mass="13370">MLPISGSTPNSTQSLVDSIRSGKTDAPDTSTVCRTLLSVSNIATNQPLTSEEVKTRREMREEEVHAALGNPKLVSMLLRAGPDFNKDVTKLAIKLAVTDLECRFPASHYVQMALNTMILNRN</sequence>
<gene>
    <name evidence="2" type="ORF">EZJ58_1830</name>
</gene>
<name>A0A4R1NAI9_9GAMM</name>
<comment type="caution">
    <text evidence="2">The sequence shown here is derived from an EMBL/GenBank/DDBJ whole genome shotgun (WGS) entry which is preliminary data.</text>
</comment>
<evidence type="ECO:0000256" key="1">
    <source>
        <dbReference type="SAM" id="MobiDB-lite"/>
    </source>
</evidence>
<keyword evidence="3" id="KW-1185">Reference proteome</keyword>
<dbReference type="RefSeq" id="WP_132922587.1">
    <property type="nucleotide sequence ID" value="NZ_SJOI01000001.1"/>
</dbReference>
<dbReference type="EMBL" id="SJOI01000001">
    <property type="protein sequence ID" value="TCL03747.1"/>
    <property type="molecule type" value="Genomic_DNA"/>
</dbReference>
<dbReference type="AlphaFoldDB" id="A0A4R1NAI9"/>
<protein>
    <submittedName>
        <fullName evidence="2">Uncharacterized protein</fullName>
    </submittedName>
</protein>
<feature type="region of interest" description="Disordered" evidence="1">
    <location>
        <begin position="1"/>
        <end position="29"/>
    </location>
</feature>
<accession>A0A4R1NAI9</accession>
<proteinExistence type="predicted"/>
<evidence type="ECO:0000313" key="2">
    <source>
        <dbReference type="EMBL" id="TCL03747.1"/>
    </source>
</evidence>
<dbReference type="Proteomes" id="UP000294555">
    <property type="component" value="Unassembled WGS sequence"/>
</dbReference>
<reference evidence="2 3" key="1">
    <citation type="submission" date="2019-02" db="EMBL/GenBank/DDBJ databases">
        <title>Investigation of anaerobic lignin degradation for improved lignocellulosic biofuels.</title>
        <authorList>
            <person name="Deangelis K."/>
        </authorList>
    </citation>
    <scope>NUCLEOTIDE SEQUENCE [LARGE SCALE GENOMIC DNA]</scope>
    <source>
        <strain evidence="2 3">159R</strain>
    </source>
</reference>
<organism evidence="2 3">
    <name type="scientific">Sodalis ligni</name>
    <dbReference type="NCBI Taxonomy" id="2697027"/>
    <lineage>
        <taxon>Bacteria</taxon>
        <taxon>Pseudomonadati</taxon>
        <taxon>Pseudomonadota</taxon>
        <taxon>Gammaproteobacteria</taxon>
        <taxon>Enterobacterales</taxon>
        <taxon>Bruguierivoracaceae</taxon>
        <taxon>Sodalis</taxon>
    </lineage>
</organism>
<feature type="compositionally biased region" description="Polar residues" evidence="1">
    <location>
        <begin position="1"/>
        <end position="16"/>
    </location>
</feature>
<evidence type="ECO:0000313" key="3">
    <source>
        <dbReference type="Proteomes" id="UP000294555"/>
    </source>
</evidence>